<evidence type="ECO:0000256" key="1">
    <source>
        <dbReference type="SAM" id="SignalP"/>
    </source>
</evidence>
<name>A0A427YJI6_9TREE</name>
<feature type="chain" id="PRO_5019209032" evidence="1">
    <location>
        <begin position="20"/>
        <end position="281"/>
    </location>
</feature>
<proteinExistence type="predicted"/>
<dbReference type="Proteomes" id="UP000279259">
    <property type="component" value="Unassembled WGS sequence"/>
</dbReference>
<keyword evidence="1" id="KW-0732">Signal</keyword>
<gene>
    <name evidence="2" type="primary">DHA1_5</name>
    <name evidence="2" type="ORF">EHS25_009532</name>
</gene>
<sequence length="281" mass="30997">MRATLSFLAVLALAFTAEAATYVGCLDEKDTFPTDQCSEVSNVNKNDDCVTACKTDKPGKSSYRYSFFIGGKTTTPACYCSDHYPFVNTTVAGKTDKKGKIDEKHRCFADTFYATDLTTSFTFDKCYKDVGTPDNKCDKLVDTPQDCFDYCKWYDVALWSFPDPSTWTSSAEDGLECWCGSDKTLAGSNEIVCPKWGDKGYYRFTHPVASHGYGKRQEAKRALLQAQKAFSHCPGGMQACLVNGADGESFECIDTHTELESCGGCTMGYFQPKQDVPLGVE</sequence>
<dbReference type="STRING" id="1890683.A0A427YJI6"/>
<dbReference type="EMBL" id="RSCD01000008">
    <property type="protein sequence ID" value="RSH91233.1"/>
    <property type="molecule type" value="Genomic_DNA"/>
</dbReference>
<feature type="signal peptide" evidence="1">
    <location>
        <begin position="1"/>
        <end position="19"/>
    </location>
</feature>
<dbReference type="OrthoDB" id="439917at2759"/>
<evidence type="ECO:0000313" key="2">
    <source>
        <dbReference type="EMBL" id="RSH91233.1"/>
    </source>
</evidence>
<comment type="caution">
    <text evidence="2">The sequence shown here is derived from an EMBL/GenBank/DDBJ whole genome shotgun (WGS) entry which is preliminary data.</text>
</comment>
<dbReference type="PANTHER" id="PTHR35192:SF2">
    <property type="entry name" value="APPLE DOMAIN-CONTAINING PROTEIN"/>
    <property type="match status" value="1"/>
</dbReference>
<dbReference type="AlphaFoldDB" id="A0A427YJI6"/>
<dbReference type="InterPro" id="IPR038955">
    <property type="entry name" value="PriA/CPL1_fungi"/>
</dbReference>
<dbReference type="PANTHER" id="PTHR35192">
    <property type="entry name" value="PROTEIN, PUTATIVE-RELATED"/>
    <property type="match status" value="1"/>
</dbReference>
<evidence type="ECO:0000313" key="3">
    <source>
        <dbReference type="Proteomes" id="UP000279259"/>
    </source>
</evidence>
<reference evidence="2 3" key="1">
    <citation type="submission" date="2018-11" db="EMBL/GenBank/DDBJ databases">
        <title>Genome sequence of Saitozyma podzolica DSM 27192.</title>
        <authorList>
            <person name="Aliyu H."/>
            <person name="Gorte O."/>
            <person name="Ochsenreither K."/>
        </authorList>
    </citation>
    <scope>NUCLEOTIDE SEQUENCE [LARGE SCALE GENOMIC DNA]</scope>
    <source>
        <strain evidence="2 3">DSM 27192</strain>
    </source>
</reference>
<keyword evidence="3" id="KW-1185">Reference proteome</keyword>
<protein>
    <submittedName>
        <fullName evidence="2">Dihydroxyacetone synthase</fullName>
    </submittedName>
</protein>
<accession>A0A427YJI6</accession>
<organism evidence="2 3">
    <name type="scientific">Saitozyma podzolica</name>
    <dbReference type="NCBI Taxonomy" id="1890683"/>
    <lineage>
        <taxon>Eukaryota</taxon>
        <taxon>Fungi</taxon>
        <taxon>Dikarya</taxon>
        <taxon>Basidiomycota</taxon>
        <taxon>Agaricomycotina</taxon>
        <taxon>Tremellomycetes</taxon>
        <taxon>Tremellales</taxon>
        <taxon>Trimorphomycetaceae</taxon>
        <taxon>Saitozyma</taxon>
    </lineage>
</organism>